<evidence type="ECO:0000256" key="4">
    <source>
        <dbReference type="SAM" id="MobiDB-lite"/>
    </source>
</evidence>
<dbReference type="PROSITE" id="PS50404">
    <property type="entry name" value="GST_NTER"/>
    <property type="match status" value="1"/>
</dbReference>
<dbReference type="OrthoDB" id="414243at2759"/>
<dbReference type="InterPro" id="IPR036282">
    <property type="entry name" value="Glutathione-S-Trfase_C_sf"/>
</dbReference>
<dbReference type="EC" id="2.5.1.18" evidence="1"/>
<evidence type="ECO:0000259" key="5">
    <source>
        <dbReference type="PROSITE" id="PS50404"/>
    </source>
</evidence>
<dbReference type="SUPFAM" id="SSF52833">
    <property type="entry name" value="Thioredoxin-like"/>
    <property type="match status" value="1"/>
</dbReference>
<keyword evidence="2" id="KW-0808">Transferase</keyword>
<keyword evidence="7" id="KW-1185">Reference proteome</keyword>
<sequence length="214" mass="23713">MLGLVVFSTDCILPGTLNEYVFGKLPVLEIDGTVYFQSLAIGRYLAKKAGLTGKTDLDDLRIDAILDTIDDLISQLPWTAGEKAIKEYIAKTGASVCSNLEKELGDKKWFAGDYETLNEMQRRDAEAVGAFQEVDWLLRDQFIMGLSNKFLQDKMQEIARATPELTFYQVYLGAVEREEEPMPVAVKAVSSTGVTRGQSSPEDSESIKDIVEAV</sequence>
<feature type="domain" description="GST N-terminal" evidence="5">
    <location>
        <begin position="1"/>
        <end position="53"/>
    </location>
</feature>
<protein>
    <recommendedName>
        <fullName evidence="1">glutathione transferase</fullName>
        <ecNumber evidence="1">2.5.1.18</ecNumber>
    </recommendedName>
</protein>
<dbReference type="PANTHER" id="PTHR11571">
    <property type="entry name" value="GLUTATHIONE S-TRANSFERASE"/>
    <property type="match status" value="1"/>
</dbReference>
<gene>
    <name evidence="6" type="ORF">GDO78_012043</name>
</gene>
<comment type="caution">
    <text evidence="6">The sequence shown here is derived from an EMBL/GenBank/DDBJ whole genome shotgun (WGS) entry which is preliminary data.</text>
</comment>
<evidence type="ECO:0000256" key="2">
    <source>
        <dbReference type="ARBA" id="ARBA00022679"/>
    </source>
</evidence>
<evidence type="ECO:0000313" key="7">
    <source>
        <dbReference type="Proteomes" id="UP000770717"/>
    </source>
</evidence>
<evidence type="ECO:0000313" key="6">
    <source>
        <dbReference type="EMBL" id="KAG9480355.1"/>
    </source>
</evidence>
<dbReference type="Gene3D" id="1.20.1050.130">
    <property type="match status" value="1"/>
</dbReference>
<dbReference type="InterPro" id="IPR036249">
    <property type="entry name" value="Thioredoxin-like_sf"/>
</dbReference>
<comment type="catalytic activity">
    <reaction evidence="3">
        <text>RX + glutathione = an S-substituted glutathione + a halide anion + H(+)</text>
        <dbReference type="Rhea" id="RHEA:16437"/>
        <dbReference type="ChEBI" id="CHEBI:15378"/>
        <dbReference type="ChEBI" id="CHEBI:16042"/>
        <dbReference type="ChEBI" id="CHEBI:17792"/>
        <dbReference type="ChEBI" id="CHEBI:57925"/>
        <dbReference type="ChEBI" id="CHEBI:90779"/>
        <dbReference type="EC" id="2.5.1.18"/>
    </reaction>
</comment>
<organism evidence="6 7">
    <name type="scientific">Eleutherodactylus coqui</name>
    <name type="common">Puerto Rican coqui</name>
    <dbReference type="NCBI Taxonomy" id="57060"/>
    <lineage>
        <taxon>Eukaryota</taxon>
        <taxon>Metazoa</taxon>
        <taxon>Chordata</taxon>
        <taxon>Craniata</taxon>
        <taxon>Vertebrata</taxon>
        <taxon>Euteleostomi</taxon>
        <taxon>Amphibia</taxon>
        <taxon>Batrachia</taxon>
        <taxon>Anura</taxon>
        <taxon>Neobatrachia</taxon>
        <taxon>Hyloidea</taxon>
        <taxon>Eleutherodactylidae</taxon>
        <taxon>Eleutherodactylinae</taxon>
        <taxon>Eleutherodactylus</taxon>
        <taxon>Eleutherodactylus</taxon>
    </lineage>
</organism>
<reference evidence="6" key="1">
    <citation type="thesis" date="2020" institute="ProQuest LLC" country="789 East Eisenhower Parkway, Ann Arbor, MI, USA">
        <title>Comparative Genomics and Chromosome Evolution.</title>
        <authorList>
            <person name="Mudd A.B."/>
        </authorList>
    </citation>
    <scope>NUCLEOTIDE SEQUENCE</scope>
    <source>
        <strain evidence="6">HN-11 Male</strain>
        <tissue evidence="6">Kidney and liver</tissue>
    </source>
</reference>
<accession>A0A8J6F4D5</accession>
<feature type="compositionally biased region" description="Basic and acidic residues" evidence="4">
    <location>
        <begin position="205"/>
        <end position="214"/>
    </location>
</feature>
<dbReference type="InterPro" id="IPR050213">
    <property type="entry name" value="GST_superfamily"/>
</dbReference>
<dbReference type="SUPFAM" id="SSF47616">
    <property type="entry name" value="GST C-terminal domain-like"/>
    <property type="match status" value="1"/>
</dbReference>
<dbReference type="GO" id="GO:0004364">
    <property type="term" value="F:glutathione transferase activity"/>
    <property type="evidence" value="ECO:0007669"/>
    <property type="project" value="UniProtKB-EC"/>
</dbReference>
<dbReference type="PANTHER" id="PTHR11571:SF224">
    <property type="entry name" value="HEMATOPOIETIC PROSTAGLANDIN D SYNTHASE"/>
    <property type="match status" value="1"/>
</dbReference>
<name>A0A8J6F4D5_ELECQ</name>
<dbReference type="EMBL" id="WNTK01000007">
    <property type="protein sequence ID" value="KAG9480355.1"/>
    <property type="molecule type" value="Genomic_DNA"/>
</dbReference>
<dbReference type="GO" id="GO:0006749">
    <property type="term" value="P:glutathione metabolic process"/>
    <property type="evidence" value="ECO:0007669"/>
    <property type="project" value="TreeGrafter"/>
</dbReference>
<dbReference type="Proteomes" id="UP000770717">
    <property type="component" value="Unassembled WGS sequence"/>
</dbReference>
<dbReference type="AlphaFoldDB" id="A0A8J6F4D5"/>
<proteinExistence type="predicted"/>
<feature type="region of interest" description="Disordered" evidence="4">
    <location>
        <begin position="193"/>
        <end position="214"/>
    </location>
</feature>
<dbReference type="InterPro" id="IPR004045">
    <property type="entry name" value="Glutathione_S-Trfase_N"/>
</dbReference>
<evidence type="ECO:0000256" key="1">
    <source>
        <dbReference type="ARBA" id="ARBA00012452"/>
    </source>
</evidence>
<evidence type="ECO:0000256" key="3">
    <source>
        <dbReference type="ARBA" id="ARBA00047960"/>
    </source>
</evidence>